<protein>
    <recommendedName>
        <fullName evidence="2">PiggyBac transposable element-derived protein 4 C-terminal zinc-ribbon domain-containing protein</fullName>
    </recommendedName>
</protein>
<dbReference type="Proteomes" id="UP000053236">
    <property type="component" value="Unassembled WGS sequence"/>
</dbReference>
<accession>W2GZZ4</accession>
<name>W2GZZ4_PHYNI</name>
<dbReference type="AlphaFoldDB" id="W2GZZ4"/>
<proteinExistence type="predicted"/>
<gene>
    <name evidence="1" type="ORF">L915_07299</name>
</gene>
<sequence>MKELEERDFEEEVSLCCIDDLLVQDLLMVTTMKTMIHVCFSQLVKKNHEPRESPDYQIVNGTQKRRQRQCKVCSNRKRHVGDRRATKYFCAACSPSDKTRTYLCNKVWPHYPGNALVCHQICTTSGATGPTALHRAVAATFNVGKLSERSGQRQREKSIGDAVIVVKMTKRKMILVTLRVSTPPMTTTAALQVKVVLC</sequence>
<dbReference type="EMBL" id="KI685911">
    <property type="protein sequence ID" value="ETK88439.1"/>
    <property type="molecule type" value="Genomic_DNA"/>
</dbReference>
<organism evidence="1">
    <name type="scientific">Phytophthora nicotianae</name>
    <name type="common">Potato buckeye rot agent</name>
    <name type="synonym">Phytophthora parasitica</name>
    <dbReference type="NCBI Taxonomy" id="4792"/>
    <lineage>
        <taxon>Eukaryota</taxon>
        <taxon>Sar</taxon>
        <taxon>Stramenopiles</taxon>
        <taxon>Oomycota</taxon>
        <taxon>Peronosporomycetes</taxon>
        <taxon>Peronosporales</taxon>
        <taxon>Peronosporaceae</taxon>
        <taxon>Phytophthora</taxon>
    </lineage>
</organism>
<evidence type="ECO:0000313" key="1">
    <source>
        <dbReference type="EMBL" id="ETK88439.1"/>
    </source>
</evidence>
<reference evidence="1" key="1">
    <citation type="submission" date="2013-11" db="EMBL/GenBank/DDBJ databases">
        <title>The Genome Sequence of Phytophthora parasitica CJ02B3.</title>
        <authorList>
            <consortium name="The Broad Institute Genomics Platform"/>
            <person name="Russ C."/>
            <person name="Tyler B."/>
            <person name="Panabieres F."/>
            <person name="Shan W."/>
            <person name="Tripathy S."/>
            <person name="Grunwald N."/>
            <person name="Machado M."/>
            <person name="Johnson C.S."/>
            <person name="Arredondo F."/>
            <person name="Hong C."/>
            <person name="Coffey M."/>
            <person name="Young S.K."/>
            <person name="Zeng Q."/>
            <person name="Gargeya S."/>
            <person name="Fitzgerald M."/>
            <person name="Abouelleil A."/>
            <person name="Alvarado L."/>
            <person name="Chapman S.B."/>
            <person name="Gainer-Dewar J."/>
            <person name="Goldberg J."/>
            <person name="Griggs A."/>
            <person name="Gujja S."/>
            <person name="Hansen M."/>
            <person name="Howarth C."/>
            <person name="Imamovic A."/>
            <person name="Ireland A."/>
            <person name="Larimer J."/>
            <person name="McCowan C."/>
            <person name="Murphy C."/>
            <person name="Pearson M."/>
            <person name="Poon T.W."/>
            <person name="Priest M."/>
            <person name="Roberts A."/>
            <person name="Saif S."/>
            <person name="Shea T."/>
            <person name="Sykes S."/>
            <person name="Wortman J."/>
            <person name="Nusbaum C."/>
            <person name="Birren B."/>
        </authorList>
    </citation>
    <scope>NUCLEOTIDE SEQUENCE [LARGE SCALE GENOMIC DNA]</scope>
    <source>
        <strain evidence="1">CJ02B3</strain>
    </source>
</reference>
<dbReference type="VEuPathDB" id="FungiDB:PPTG_16248"/>
<evidence type="ECO:0008006" key="2">
    <source>
        <dbReference type="Google" id="ProtNLM"/>
    </source>
</evidence>